<comment type="caution">
    <text evidence="2">The sequence shown here is derived from an EMBL/GenBank/DDBJ whole genome shotgun (WGS) entry which is preliminary data.</text>
</comment>
<feature type="signal peptide" evidence="1">
    <location>
        <begin position="1"/>
        <end position="30"/>
    </location>
</feature>
<dbReference type="EMBL" id="BONY01000024">
    <property type="protein sequence ID" value="GIH06162.1"/>
    <property type="molecule type" value="Genomic_DNA"/>
</dbReference>
<evidence type="ECO:0000313" key="2">
    <source>
        <dbReference type="EMBL" id="GIH06162.1"/>
    </source>
</evidence>
<accession>A0A8J3VHE3</accession>
<protein>
    <recommendedName>
        <fullName evidence="4">Transcriptional regulator</fullName>
    </recommendedName>
</protein>
<evidence type="ECO:0000256" key="1">
    <source>
        <dbReference type="SAM" id="SignalP"/>
    </source>
</evidence>
<evidence type="ECO:0000313" key="3">
    <source>
        <dbReference type="Proteomes" id="UP000612899"/>
    </source>
</evidence>
<organism evidence="2 3">
    <name type="scientific">Rhizocola hellebori</name>
    <dbReference type="NCBI Taxonomy" id="1392758"/>
    <lineage>
        <taxon>Bacteria</taxon>
        <taxon>Bacillati</taxon>
        <taxon>Actinomycetota</taxon>
        <taxon>Actinomycetes</taxon>
        <taxon>Micromonosporales</taxon>
        <taxon>Micromonosporaceae</taxon>
        <taxon>Rhizocola</taxon>
    </lineage>
</organism>
<proteinExistence type="predicted"/>
<dbReference type="RefSeq" id="WP_203909981.1">
    <property type="nucleotide sequence ID" value="NZ_BONY01000024.1"/>
</dbReference>
<gene>
    <name evidence="2" type="ORF">Rhe02_42290</name>
</gene>
<keyword evidence="1" id="KW-0732">Signal</keyword>
<dbReference type="Gene3D" id="2.50.20.10">
    <property type="entry name" value="Lipoprotein localisation LolA/LolB/LppX"/>
    <property type="match status" value="1"/>
</dbReference>
<name>A0A8J3VHE3_9ACTN</name>
<dbReference type="Proteomes" id="UP000612899">
    <property type="component" value="Unassembled WGS sequence"/>
</dbReference>
<evidence type="ECO:0008006" key="4">
    <source>
        <dbReference type="Google" id="ProtNLM"/>
    </source>
</evidence>
<keyword evidence="3" id="KW-1185">Reference proteome</keyword>
<reference evidence="2" key="1">
    <citation type="submission" date="2021-01" db="EMBL/GenBank/DDBJ databases">
        <title>Whole genome shotgun sequence of Rhizocola hellebori NBRC 109834.</title>
        <authorList>
            <person name="Komaki H."/>
            <person name="Tamura T."/>
        </authorList>
    </citation>
    <scope>NUCLEOTIDE SEQUENCE</scope>
    <source>
        <strain evidence="2">NBRC 109834</strain>
    </source>
</reference>
<dbReference type="AlphaFoldDB" id="A0A8J3VHE3"/>
<sequence length="379" mass="39641">MTVVRRQAQRRWTLVGAAVAVLCLLPAAVAAWPQPGVTADPVKLRDQILRSAGLPYQGYADLHGETGLPDLPMLGEFAQLLGGTTRVRVWHASAQSWRIATFTATGETDTYRSATGTHIWDFERNLLTQTVGEAVRLPSAADLMAPDLARRLLREMSPADRLEAAAARRVAGVAAAGLRWIPSDPDTTVGLVQVWADPATGLPLRVEVASRAGRTAFTSHFLDLDQRAPSAELLVPSRPSSAGFSVTTAQDVASALRGVGATALPATLAGRQRLAAPAEALAGRGVAAYGAGVSLFAVVTLPGRIGSQSLQAVHEGGGVTVAIGGAEAYEMQTALVNALIMRTPGTGRNRRTYLLAGSVTAEVLRQAGADLLATGQVRP</sequence>
<feature type="chain" id="PRO_5039587691" description="Transcriptional regulator" evidence="1">
    <location>
        <begin position="31"/>
        <end position="379"/>
    </location>
</feature>